<dbReference type="SMART" id="SM00260">
    <property type="entry name" value="CheW"/>
    <property type="match status" value="1"/>
</dbReference>
<dbReference type="SUPFAM" id="SSF50341">
    <property type="entry name" value="CheW-like"/>
    <property type="match status" value="1"/>
</dbReference>
<dbReference type="GO" id="GO:0005829">
    <property type="term" value="C:cytosol"/>
    <property type="evidence" value="ECO:0007669"/>
    <property type="project" value="TreeGrafter"/>
</dbReference>
<proteinExistence type="predicted"/>
<dbReference type="RefSeq" id="WP_083966163.1">
    <property type="nucleotide sequence ID" value="NZ_CP014841.1"/>
</dbReference>
<organism evidence="3 4">
    <name type="scientific">Dyella thiooxydans</name>
    <dbReference type="NCBI Taxonomy" id="445710"/>
    <lineage>
        <taxon>Bacteria</taxon>
        <taxon>Pseudomonadati</taxon>
        <taxon>Pseudomonadota</taxon>
        <taxon>Gammaproteobacteria</taxon>
        <taxon>Lysobacterales</taxon>
        <taxon>Rhodanobacteraceae</taxon>
        <taxon>Dyella</taxon>
    </lineage>
</organism>
<dbReference type="KEGG" id="dtx:ATSB10_20060"/>
<dbReference type="PANTHER" id="PTHR22617:SF23">
    <property type="entry name" value="CHEMOTAXIS PROTEIN CHEW"/>
    <property type="match status" value="1"/>
</dbReference>
<dbReference type="GO" id="GO:0006935">
    <property type="term" value="P:chemotaxis"/>
    <property type="evidence" value="ECO:0007669"/>
    <property type="project" value="InterPro"/>
</dbReference>
<evidence type="ECO:0000313" key="4">
    <source>
        <dbReference type="Proteomes" id="UP000077255"/>
    </source>
</evidence>
<dbReference type="EMBL" id="CP014841">
    <property type="protein sequence ID" value="AND69460.1"/>
    <property type="molecule type" value="Genomic_DNA"/>
</dbReference>
<evidence type="ECO:0000313" key="3">
    <source>
        <dbReference type="EMBL" id="AND69460.1"/>
    </source>
</evidence>
<keyword evidence="4" id="KW-1185">Reference proteome</keyword>
<dbReference type="InterPro" id="IPR002545">
    <property type="entry name" value="CheW-lke_dom"/>
</dbReference>
<dbReference type="Gene3D" id="2.40.50.180">
    <property type="entry name" value="CheA-289, Domain 4"/>
    <property type="match status" value="1"/>
</dbReference>
<gene>
    <name evidence="3" type="ORF">ATSB10_20060</name>
</gene>
<dbReference type="STRING" id="445710.ATSB10_20060"/>
<dbReference type="PROSITE" id="PS50851">
    <property type="entry name" value="CHEW"/>
    <property type="match status" value="1"/>
</dbReference>
<evidence type="ECO:0000256" key="1">
    <source>
        <dbReference type="SAM" id="MobiDB-lite"/>
    </source>
</evidence>
<reference evidence="3 4" key="1">
    <citation type="submission" date="2016-02" db="EMBL/GenBank/DDBJ databases">
        <title>Complete genome sequencing and analysis of ATSB10, Dyella thiooxydans isolated from rhizosphere soil of sunflower (Helianthus annuus L.).</title>
        <authorList>
            <person name="Lee Y."/>
            <person name="Hwangbo K."/>
            <person name="Chung H."/>
            <person name="Yoo J."/>
            <person name="Kim K.Y."/>
            <person name="Sa T.M."/>
            <person name="Um Y."/>
            <person name="Madhaiyan M."/>
        </authorList>
    </citation>
    <scope>NUCLEOTIDE SEQUENCE [LARGE SCALE GENOMIC DNA]</scope>
    <source>
        <strain evidence="3 4">ATSB10</strain>
    </source>
</reference>
<name>A0A160N164_9GAMM</name>
<dbReference type="GO" id="GO:0007165">
    <property type="term" value="P:signal transduction"/>
    <property type="evidence" value="ECO:0007669"/>
    <property type="project" value="InterPro"/>
</dbReference>
<feature type="region of interest" description="Disordered" evidence="1">
    <location>
        <begin position="116"/>
        <end position="135"/>
    </location>
</feature>
<dbReference type="InterPro" id="IPR036061">
    <property type="entry name" value="CheW-like_dom_sf"/>
</dbReference>
<dbReference type="Gene3D" id="2.30.30.40">
    <property type="entry name" value="SH3 Domains"/>
    <property type="match status" value="1"/>
</dbReference>
<feature type="domain" description="CheW-like" evidence="2">
    <location>
        <begin position="17"/>
        <end position="159"/>
    </location>
</feature>
<dbReference type="Pfam" id="PF01584">
    <property type="entry name" value="CheW"/>
    <property type="match status" value="1"/>
</dbReference>
<dbReference type="PANTHER" id="PTHR22617">
    <property type="entry name" value="CHEMOTAXIS SENSOR HISTIDINE KINASE-RELATED"/>
    <property type="match status" value="1"/>
</dbReference>
<dbReference type="InterPro" id="IPR039315">
    <property type="entry name" value="CheW"/>
</dbReference>
<dbReference type="PATRIC" id="fig|445710.3.peg.2003"/>
<sequence>MNTASPRTRMPPVEATDQSWLVFALAGQRYAAPLAQVGEVLRDGELTPVPGAAPDLLGIRHLRGQIVPVMDGRRRLDLAQQPPADAASIRVVMLQVAGQTVGFRVDAIGELIHPAADAIEPPPAGRGPRTGDPVKGVVPVDGGFVALLDVARLCRVPGEA</sequence>
<protein>
    <recommendedName>
        <fullName evidence="2">CheW-like domain-containing protein</fullName>
    </recommendedName>
</protein>
<accession>A0A160N164</accession>
<dbReference type="OrthoDB" id="9790406at2"/>
<evidence type="ECO:0000259" key="2">
    <source>
        <dbReference type="PROSITE" id="PS50851"/>
    </source>
</evidence>
<dbReference type="Proteomes" id="UP000077255">
    <property type="component" value="Chromosome"/>
</dbReference>
<dbReference type="AlphaFoldDB" id="A0A160N164"/>